<dbReference type="InterPro" id="IPR011006">
    <property type="entry name" value="CheY-like_superfamily"/>
</dbReference>
<protein>
    <submittedName>
        <fullName evidence="2">AAA family ATPase</fullName>
    </submittedName>
</protein>
<dbReference type="GO" id="GO:0009898">
    <property type="term" value="C:cytoplasmic side of plasma membrane"/>
    <property type="evidence" value="ECO:0007669"/>
    <property type="project" value="TreeGrafter"/>
</dbReference>
<dbReference type="PANTHER" id="PTHR43384">
    <property type="entry name" value="SEPTUM SITE-DETERMINING PROTEIN MIND HOMOLOG, CHLOROPLASTIC-RELATED"/>
    <property type="match status" value="1"/>
</dbReference>
<dbReference type="SUPFAM" id="SSF52172">
    <property type="entry name" value="CheY-like"/>
    <property type="match status" value="1"/>
</dbReference>
<accession>A0A9D1JMQ7</accession>
<dbReference type="Gene3D" id="3.40.50.2300">
    <property type="match status" value="1"/>
</dbReference>
<dbReference type="GO" id="GO:0005524">
    <property type="term" value="F:ATP binding"/>
    <property type="evidence" value="ECO:0007669"/>
    <property type="project" value="TreeGrafter"/>
</dbReference>
<dbReference type="AlphaFoldDB" id="A0A9D1JMQ7"/>
<dbReference type="InterPro" id="IPR027417">
    <property type="entry name" value="P-loop_NTPase"/>
</dbReference>
<dbReference type="Gene3D" id="3.40.50.300">
    <property type="entry name" value="P-loop containing nucleotide triphosphate hydrolases"/>
    <property type="match status" value="1"/>
</dbReference>
<organism evidence="2 3">
    <name type="scientific">Candidatus Scatousia excrementigallinarum</name>
    <dbReference type="NCBI Taxonomy" id="2840935"/>
    <lineage>
        <taxon>Bacteria</taxon>
        <taxon>Candidatus Scatousia</taxon>
    </lineage>
</organism>
<dbReference type="InterPro" id="IPR025669">
    <property type="entry name" value="AAA_dom"/>
</dbReference>
<name>A0A9D1JMQ7_9BACT</name>
<dbReference type="EMBL" id="DVIU01000121">
    <property type="protein sequence ID" value="HIS36186.1"/>
    <property type="molecule type" value="Genomic_DNA"/>
</dbReference>
<gene>
    <name evidence="2" type="ORF">IAC10_06100</name>
</gene>
<evidence type="ECO:0000259" key="1">
    <source>
        <dbReference type="Pfam" id="PF13614"/>
    </source>
</evidence>
<reference evidence="2" key="2">
    <citation type="journal article" date="2021" name="PeerJ">
        <title>Extensive microbial diversity within the chicken gut microbiome revealed by metagenomics and culture.</title>
        <authorList>
            <person name="Gilroy R."/>
            <person name="Ravi A."/>
            <person name="Getino M."/>
            <person name="Pursley I."/>
            <person name="Horton D.L."/>
            <person name="Alikhan N.F."/>
            <person name="Baker D."/>
            <person name="Gharbi K."/>
            <person name="Hall N."/>
            <person name="Watson M."/>
            <person name="Adriaenssens E.M."/>
            <person name="Foster-Nyarko E."/>
            <person name="Jarju S."/>
            <person name="Secka A."/>
            <person name="Antonio M."/>
            <person name="Oren A."/>
            <person name="Chaudhuri R.R."/>
            <person name="La Ragione R."/>
            <person name="Hildebrand F."/>
            <person name="Pallen M.J."/>
        </authorList>
    </citation>
    <scope>NUCLEOTIDE SEQUENCE</scope>
    <source>
        <strain evidence="2">6276</strain>
    </source>
</reference>
<sequence length="399" mass="45005">MSTENISTVILSSQGRFKELMSLYLKEYGGYEVLDDFSSDSELYNTLSSIQKSFLIVDTDDDANMDFIARVSSDCPNCKILAVSENPTVDFIIKVMRLGAKEILSSPVIKSEFFDVLKRVCEQLNGEYQKINKCRMITVFSNKGGIGKTSVASNLALELAKTTKENVALIDLNFQLGDITTFLDLKPSFNISYMLKNLDKINKDFLLNTLEKYKNTSLYVLADPPYFKQADDISSKQVARLFDILKDSFSYIVVDTDANFDGKTITALDNSDLLFLVTCINLPALRNCQRCLDLFDKLGYSSDKVQVLVNRYMENDEIKADDAEKVLNKEIYWKIPNNYFTMMAAINKGVPVSEINPASNVAQSYKELAIHVSDSIHRRELIKKYTASSVDSIDNILRG</sequence>
<dbReference type="GO" id="GO:0051782">
    <property type="term" value="P:negative regulation of cell division"/>
    <property type="evidence" value="ECO:0007669"/>
    <property type="project" value="TreeGrafter"/>
</dbReference>
<comment type="caution">
    <text evidence="2">The sequence shown here is derived from an EMBL/GenBank/DDBJ whole genome shotgun (WGS) entry which is preliminary data.</text>
</comment>
<dbReference type="GO" id="GO:0005829">
    <property type="term" value="C:cytosol"/>
    <property type="evidence" value="ECO:0007669"/>
    <property type="project" value="TreeGrafter"/>
</dbReference>
<dbReference type="PANTHER" id="PTHR43384:SF13">
    <property type="entry name" value="SLR0110 PROTEIN"/>
    <property type="match status" value="1"/>
</dbReference>
<evidence type="ECO:0000313" key="2">
    <source>
        <dbReference type="EMBL" id="HIS36186.1"/>
    </source>
</evidence>
<dbReference type="Proteomes" id="UP000823928">
    <property type="component" value="Unassembled WGS sequence"/>
</dbReference>
<reference evidence="2" key="1">
    <citation type="submission" date="2020-10" db="EMBL/GenBank/DDBJ databases">
        <authorList>
            <person name="Gilroy R."/>
        </authorList>
    </citation>
    <scope>NUCLEOTIDE SEQUENCE</scope>
    <source>
        <strain evidence="2">6276</strain>
    </source>
</reference>
<dbReference type="InterPro" id="IPR050625">
    <property type="entry name" value="ParA/MinD_ATPase"/>
</dbReference>
<dbReference type="Pfam" id="PF13614">
    <property type="entry name" value="AAA_31"/>
    <property type="match status" value="1"/>
</dbReference>
<evidence type="ECO:0000313" key="3">
    <source>
        <dbReference type="Proteomes" id="UP000823928"/>
    </source>
</evidence>
<dbReference type="GO" id="GO:0016887">
    <property type="term" value="F:ATP hydrolysis activity"/>
    <property type="evidence" value="ECO:0007669"/>
    <property type="project" value="TreeGrafter"/>
</dbReference>
<feature type="domain" description="AAA" evidence="1">
    <location>
        <begin position="135"/>
        <end position="287"/>
    </location>
</feature>
<dbReference type="SUPFAM" id="SSF52540">
    <property type="entry name" value="P-loop containing nucleoside triphosphate hydrolases"/>
    <property type="match status" value="1"/>
</dbReference>
<proteinExistence type="predicted"/>